<dbReference type="SUPFAM" id="SSF53474">
    <property type="entry name" value="alpha/beta-Hydrolases"/>
    <property type="match status" value="1"/>
</dbReference>
<evidence type="ECO:0000313" key="6">
    <source>
        <dbReference type="Proteomes" id="UP000612585"/>
    </source>
</evidence>
<gene>
    <name evidence="5" type="ORF">Vau01_031460</name>
</gene>
<dbReference type="InterPro" id="IPR012037">
    <property type="entry name" value="Alpha/beta-hydrolase_fam"/>
</dbReference>
<evidence type="ECO:0008006" key="7">
    <source>
        <dbReference type="Google" id="ProtNLM"/>
    </source>
</evidence>
<keyword evidence="2" id="KW-1133">Transmembrane helix</keyword>
<dbReference type="PIRSF" id="PIRSF007542">
    <property type="entry name" value="UCP007542"/>
    <property type="match status" value="1"/>
</dbReference>
<protein>
    <recommendedName>
        <fullName evidence="7">Alpha/beta-hydrolase family protein</fullName>
    </recommendedName>
</protein>
<feature type="transmembrane region" description="Helical" evidence="2">
    <location>
        <begin position="182"/>
        <end position="208"/>
    </location>
</feature>
<feature type="transmembrane region" description="Helical" evidence="2">
    <location>
        <begin position="100"/>
        <end position="120"/>
    </location>
</feature>
<feature type="transmembrane region" description="Helical" evidence="2">
    <location>
        <begin position="34"/>
        <end position="56"/>
    </location>
</feature>
<dbReference type="InterPro" id="IPR029058">
    <property type="entry name" value="AB_hydrolase_fold"/>
</dbReference>
<dbReference type="InterPro" id="IPR027788">
    <property type="entry name" value="Alpha/beta-hydrolase_N_dom"/>
</dbReference>
<sequence>MTRSTPRTEPAPAPPDAEPSRWTRVRGRLLGRWHYGYVGLVGATLFFCLSLTPSLLPRGPVLQGILGGISAAIGYGLGVLAVWLVQGLTTRRLPEPGRMAWWWLAGVAAVAVAVFLYLGFGWQREIHRLMGVDPPAGPGSVVILLVAVLLGVGLVGLFRLLRKGGRALGRLLGRWIPARAAAVIAGTVVVVLALGVLNGVVIDGFFAITDNSFKTVNGEGTPDNKSPTSANQSGGPGSVVTWASLGRQGRVFVTGSPSASELQAFSGTTPREPIRAYVGLESAPTSRERAALAVRELERTGAFTRKILCVVTTTGTGWIDEQAVDPLEYMYNGDTAIVGLQYSYLPSWLSFLVDKERAKEAGRDLFNAVYGAWSKLPAAQRPKLLVFGESLGSFGTESAFSGVDDIRNRVDGMVLVGPPNSNDLWRELVADREPGTTEILPQYGNGDTVRFAGEPGTDLDQPSPAWDAPRVVYLQHPSDPIVWWSPKLLVSRPDWLDEPRGADVLPSMRWLPFVTFWQVTGDMVFSTGVPGGHGHSYGTQTAEAWARVLPPDGWTSDRTRALTDVIR</sequence>
<keyword evidence="2" id="KW-0812">Transmembrane</keyword>
<reference evidence="5" key="1">
    <citation type="submission" date="2021-01" db="EMBL/GenBank/DDBJ databases">
        <title>Whole genome shotgun sequence of Virgisporangium aurantiacum NBRC 16421.</title>
        <authorList>
            <person name="Komaki H."/>
            <person name="Tamura T."/>
        </authorList>
    </citation>
    <scope>NUCLEOTIDE SEQUENCE</scope>
    <source>
        <strain evidence="5">NBRC 16421</strain>
    </source>
</reference>
<feature type="region of interest" description="Disordered" evidence="1">
    <location>
        <begin position="1"/>
        <end position="20"/>
    </location>
</feature>
<organism evidence="5 6">
    <name type="scientific">Virgisporangium aurantiacum</name>
    <dbReference type="NCBI Taxonomy" id="175570"/>
    <lineage>
        <taxon>Bacteria</taxon>
        <taxon>Bacillati</taxon>
        <taxon>Actinomycetota</taxon>
        <taxon>Actinomycetes</taxon>
        <taxon>Micromonosporales</taxon>
        <taxon>Micromonosporaceae</taxon>
        <taxon>Virgisporangium</taxon>
    </lineage>
</organism>
<evidence type="ECO:0000259" key="4">
    <source>
        <dbReference type="Pfam" id="PF15420"/>
    </source>
</evidence>
<evidence type="ECO:0000313" key="5">
    <source>
        <dbReference type="EMBL" id="GIJ55630.1"/>
    </source>
</evidence>
<accession>A0A8J4DYG1</accession>
<comment type="caution">
    <text evidence="5">The sequence shown here is derived from an EMBL/GenBank/DDBJ whole genome shotgun (WGS) entry which is preliminary data.</text>
</comment>
<dbReference type="AlphaFoldDB" id="A0A8J4DYG1"/>
<dbReference type="EMBL" id="BOPG01000020">
    <property type="protein sequence ID" value="GIJ55630.1"/>
    <property type="molecule type" value="Genomic_DNA"/>
</dbReference>
<name>A0A8J4DYG1_9ACTN</name>
<evidence type="ECO:0000259" key="3">
    <source>
        <dbReference type="Pfam" id="PF10081"/>
    </source>
</evidence>
<dbReference type="InterPro" id="IPR027787">
    <property type="entry name" value="Alpha/beta-hydrolase_catalytic"/>
</dbReference>
<feature type="transmembrane region" description="Helical" evidence="2">
    <location>
        <begin position="62"/>
        <end position="88"/>
    </location>
</feature>
<dbReference type="Pfam" id="PF15420">
    <property type="entry name" value="Abhydrolase_9_N"/>
    <property type="match status" value="1"/>
</dbReference>
<feature type="transmembrane region" description="Helical" evidence="2">
    <location>
        <begin position="140"/>
        <end position="161"/>
    </location>
</feature>
<dbReference type="Proteomes" id="UP000612585">
    <property type="component" value="Unassembled WGS sequence"/>
</dbReference>
<keyword evidence="6" id="KW-1185">Reference proteome</keyword>
<evidence type="ECO:0000256" key="1">
    <source>
        <dbReference type="SAM" id="MobiDB-lite"/>
    </source>
</evidence>
<evidence type="ECO:0000256" key="2">
    <source>
        <dbReference type="SAM" id="Phobius"/>
    </source>
</evidence>
<keyword evidence="2" id="KW-0472">Membrane</keyword>
<feature type="domain" description="Alpha/beta-hydrolase catalytic" evidence="3">
    <location>
        <begin position="274"/>
        <end position="561"/>
    </location>
</feature>
<dbReference type="Pfam" id="PF10081">
    <property type="entry name" value="Abhydrolase_9"/>
    <property type="match status" value="1"/>
</dbReference>
<proteinExistence type="predicted"/>
<feature type="domain" description="Alpha/beta-hydrolase N-terminal" evidence="4">
    <location>
        <begin position="51"/>
        <end position="257"/>
    </location>
</feature>
<dbReference type="RefSeq" id="WP_203992725.1">
    <property type="nucleotide sequence ID" value="NZ_BOPG01000020.1"/>
</dbReference>